<comment type="similarity">
    <text evidence="1">Belongs to the ner transcriptional regulatory family.</text>
</comment>
<comment type="caution">
    <text evidence="6">The sequence shown here is derived from an EMBL/GenBank/DDBJ whole genome shotgun (WGS) entry which is preliminary data.</text>
</comment>
<keyword evidence="3 6" id="KW-0238">DNA-binding</keyword>
<dbReference type="Pfam" id="PF13693">
    <property type="entry name" value="HTH_35"/>
    <property type="match status" value="1"/>
</dbReference>
<dbReference type="GO" id="GO:0003677">
    <property type="term" value="F:DNA binding"/>
    <property type="evidence" value="ECO:0007669"/>
    <property type="project" value="UniProtKB-KW"/>
</dbReference>
<organism evidence="6 7">
    <name type="scientific">Escherichia coli</name>
    <dbReference type="NCBI Taxonomy" id="562"/>
    <lineage>
        <taxon>Bacteria</taxon>
        <taxon>Pseudomonadati</taxon>
        <taxon>Pseudomonadota</taxon>
        <taxon>Gammaproteobacteria</taxon>
        <taxon>Enterobacterales</taxon>
        <taxon>Enterobacteriaceae</taxon>
        <taxon>Escherichia</taxon>
    </lineage>
</organism>
<gene>
    <name evidence="6" type="ORF">E5H86_16880</name>
</gene>
<dbReference type="RefSeq" id="WP_077828410.1">
    <property type="nucleotide sequence ID" value="NZ_BICR01000031.1"/>
</dbReference>
<dbReference type="EMBL" id="AASEPP010000028">
    <property type="protein sequence ID" value="EFC2247448.1"/>
    <property type="molecule type" value="Genomic_DNA"/>
</dbReference>
<protein>
    <submittedName>
        <fullName evidence="6">DNA-binding protein</fullName>
    </submittedName>
</protein>
<keyword evidence="4" id="KW-0804">Transcription</keyword>
<dbReference type="InterPro" id="IPR038722">
    <property type="entry name" value="Ner_HTH_dom"/>
</dbReference>
<evidence type="ECO:0000259" key="5">
    <source>
        <dbReference type="Pfam" id="PF13693"/>
    </source>
</evidence>
<dbReference type="Proteomes" id="UP000531916">
    <property type="component" value="Unassembled WGS sequence"/>
</dbReference>
<evidence type="ECO:0000256" key="4">
    <source>
        <dbReference type="ARBA" id="ARBA00023163"/>
    </source>
</evidence>
<evidence type="ECO:0000313" key="6">
    <source>
        <dbReference type="EMBL" id="EFC2247448.1"/>
    </source>
</evidence>
<reference evidence="6 7" key="1">
    <citation type="submission" date="2019-04" db="EMBL/GenBank/DDBJ databases">
        <authorList>
            <consortium name="NARMS: The National Antimicrobial Resistance Monitoring System"/>
        </authorList>
    </citation>
    <scope>NUCLEOTIDE SEQUENCE [LARGE SCALE GENOMIC DNA]</scope>
    <source>
        <strain evidence="6 7">FSIS11919500</strain>
    </source>
</reference>
<evidence type="ECO:0000256" key="3">
    <source>
        <dbReference type="ARBA" id="ARBA00023125"/>
    </source>
</evidence>
<evidence type="ECO:0000313" key="7">
    <source>
        <dbReference type="Proteomes" id="UP000531916"/>
    </source>
</evidence>
<dbReference type="Gene3D" id="1.10.260.40">
    <property type="entry name" value="lambda repressor-like DNA-binding domains"/>
    <property type="match status" value="1"/>
</dbReference>
<dbReference type="InterPro" id="IPR010982">
    <property type="entry name" value="Lambda_DNA-bd_dom_sf"/>
</dbReference>
<proteinExistence type="inferred from homology"/>
<dbReference type="AlphaFoldDB" id="A0A168T6N0"/>
<evidence type="ECO:0000256" key="2">
    <source>
        <dbReference type="ARBA" id="ARBA00023015"/>
    </source>
</evidence>
<name>A0A168T6N0_ECOLX</name>
<keyword evidence="2" id="KW-0805">Transcription regulation</keyword>
<sequence length="78" mass="8936">MMVRNEVMNLDWHREYIVAAVHTKGFTLRELSVRAGLKKDSLKNALYRSCPKYERIIADAIGVEPAEIWPSRYASKAA</sequence>
<accession>A0A168T6N0</accession>
<feature type="domain" description="Ner winged helix-turn-helix DNA-binding" evidence="5">
    <location>
        <begin position="11"/>
        <end position="76"/>
    </location>
</feature>
<evidence type="ECO:0000256" key="1">
    <source>
        <dbReference type="ARBA" id="ARBA00006157"/>
    </source>
</evidence>
<dbReference type="SUPFAM" id="SSF47413">
    <property type="entry name" value="lambda repressor-like DNA-binding domains"/>
    <property type="match status" value="1"/>
</dbReference>